<protein>
    <submittedName>
        <fullName evidence="1">Erythromycin esterase</fullName>
    </submittedName>
</protein>
<dbReference type="STRING" id="350058.Mvan_5893"/>
<dbReference type="CDD" id="cd14728">
    <property type="entry name" value="Ere-like"/>
    <property type="match status" value="1"/>
</dbReference>
<dbReference type="Gene3D" id="1.20.1440.30">
    <property type="entry name" value="Biosynthetic Protein domain"/>
    <property type="match status" value="1"/>
</dbReference>
<accession>A1THK8</accession>
<dbReference type="InterPro" id="IPR052036">
    <property type="entry name" value="Hydrolase/PRTase-associated"/>
</dbReference>
<dbReference type="PIRSF" id="PIRSF000880">
    <property type="entry name" value="Eryth_est"/>
    <property type="match status" value="1"/>
</dbReference>
<dbReference type="Gene3D" id="3.30.1870.10">
    <property type="entry name" value="EreA-like, domain 2"/>
    <property type="match status" value="1"/>
</dbReference>
<dbReference type="Pfam" id="PF05139">
    <property type="entry name" value="Erythro_esteras"/>
    <property type="match status" value="1"/>
</dbReference>
<dbReference type="PANTHER" id="PTHR31299:SF0">
    <property type="entry name" value="ESTERASE, PUTATIVE (AFU_ORTHOLOGUE AFUA_1G05850)-RELATED"/>
    <property type="match status" value="1"/>
</dbReference>
<dbReference type="HOGENOM" id="CLU_026490_2_2_11"/>
<proteinExistence type="predicted"/>
<evidence type="ECO:0000313" key="2">
    <source>
        <dbReference type="Proteomes" id="UP000009159"/>
    </source>
</evidence>
<dbReference type="EMBL" id="CP000511">
    <property type="protein sequence ID" value="ABM16658.1"/>
    <property type="molecule type" value="Genomic_DNA"/>
</dbReference>
<gene>
    <name evidence="1" type="ordered locus">Mvan_5893</name>
</gene>
<dbReference type="SUPFAM" id="SSF159501">
    <property type="entry name" value="EreA/ChaN-like"/>
    <property type="match status" value="1"/>
</dbReference>
<organism evidence="1 2">
    <name type="scientific">Mycolicibacterium vanbaalenii (strain DSM 7251 / JCM 13017 / BCRC 16820 / KCTC 9966 / NRRL B-24157 / PYR-1)</name>
    <name type="common">Mycobacterium vanbaalenii</name>
    <dbReference type="NCBI Taxonomy" id="350058"/>
    <lineage>
        <taxon>Bacteria</taxon>
        <taxon>Bacillati</taxon>
        <taxon>Actinomycetota</taxon>
        <taxon>Actinomycetes</taxon>
        <taxon>Mycobacteriales</taxon>
        <taxon>Mycobacteriaceae</taxon>
        <taxon>Mycolicibacterium</taxon>
    </lineage>
</organism>
<dbReference type="Proteomes" id="UP000009159">
    <property type="component" value="Chromosome"/>
</dbReference>
<dbReference type="InterPro" id="IPR007815">
    <property type="entry name" value="Emycin_Estase"/>
</dbReference>
<dbReference type="AlphaFoldDB" id="A1THK8"/>
<dbReference type="eggNOG" id="COG2312">
    <property type="taxonomic scope" value="Bacteria"/>
</dbReference>
<sequence>MDLSRIHALGDRDRTLAALLDIVGDSHVVAIGEGAHFVAEYWQCRRHLVELLHRHAGFQLVAMEFGVGEALQLTSWLSGDAGDDGDADLSSISPAAVEWGAGDTMVWLRHFNAAAAARGVPPLRFAGIDLPSAGGAFTPALTPLETYLHDCDPELASTLDDVRAITGVVEGGSGVSAARRWSELDQSTRDAAIAGLARIVLRMTALRQRYETRDAGRDHRTALLLGHSALATAYMLQATAEAVAGDGMPLDSSVRERFLADAVLALRETGDDKVVVLAHNNHVQKTPVVFAGTTYTLPMGSYLAGTLGDDYRVIAQTTTDDHVPDMVLDPAGSVGFRVIDAQLPEPAAGTFEHALLTAAAAQQPTLTDVRPCPKYAPPQGLRSQSAVVDTDVSAAFDAVVNHPRVTRQPDVHF</sequence>
<dbReference type="PANTHER" id="PTHR31299">
    <property type="entry name" value="ESTERASE, PUTATIVE (AFU_ORTHOLOGUE AFUA_1G05850)-RELATED"/>
    <property type="match status" value="1"/>
</dbReference>
<dbReference type="Gene3D" id="3.40.1660.10">
    <property type="entry name" value="EreA-like (biosynthetic domain)"/>
    <property type="match status" value="1"/>
</dbReference>
<dbReference type="KEGG" id="mva:Mvan_5893"/>
<dbReference type="GO" id="GO:0046677">
    <property type="term" value="P:response to antibiotic"/>
    <property type="evidence" value="ECO:0007669"/>
    <property type="project" value="InterPro"/>
</dbReference>
<name>A1THK8_MYCVP</name>
<evidence type="ECO:0000313" key="1">
    <source>
        <dbReference type="EMBL" id="ABM16658.1"/>
    </source>
</evidence>
<reference evidence="1" key="1">
    <citation type="submission" date="2006-12" db="EMBL/GenBank/DDBJ databases">
        <title>Complete sequence of Mycobacterium vanbaalenii PYR-1.</title>
        <authorList>
            <consortium name="US DOE Joint Genome Institute"/>
            <person name="Copeland A."/>
            <person name="Lucas S."/>
            <person name="Lapidus A."/>
            <person name="Barry K."/>
            <person name="Detter J.C."/>
            <person name="Glavina del Rio T."/>
            <person name="Hammon N."/>
            <person name="Israni S."/>
            <person name="Dalin E."/>
            <person name="Tice H."/>
            <person name="Pitluck S."/>
            <person name="Singan V."/>
            <person name="Schmutz J."/>
            <person name="Larimer F."/>
            <person name="Land M."/>
            <person name="Hauser L."/>
            <person name="Kyrpides N."/>
            <person name="Anderson I.J."/>
            <person name="Miller C."/>
            <person name="Richardson P."/>
        </authorList>
    </citation>
    <scope>NUCLEOTIDE SEQUENCE [LARGE SCALE GENOMIC DNA]</scope>
    <source>
        <strain evidence="1">PYR-1</strain>
    </source>
</reference>
<dbReference type="RefSeq" id="WP_011783009.1">
    <property type="nucleotide sequence ID" value="NC_008726.1"/>
</dbReference>
<dbReference type="InterPro" id="IPR016273">
    <property type="entry name" value="Emycin_Estase_proteobac"/>
</dbReference>
<keyword evidence="2" id="KW-1185">Reference proteome</keyword>